<dbReference type="RefSeq" id="WP_156342570.1">
    <property type="nucleotide sequence ID" value="NZ_CACRSY010000014.1"/>
</dbReference>
<protein>
    <submittedName>
        <fullName evidence="1">Uncharacterized protein</fullName>
    </submittedName>
</protein>
<reference evidence="1" key="1">
    <citation type="submission" date="2019-11" db="EMBL/GenBank/DDBJ databases">
        <authorList>
            <person name="Feng L."/>
        </authorList>
    </citation>
    <scope>NUCLEOTIDE SEQUENCE</scope>
    <source>
        <strain evidence="1">BhanseniiLFYP23</strain>
    </source>
</reference>
<sequence length="214" mass="24341">MRVDFNDDRKHVKVTGLDQWDYGQKLEIYGIPNVTHAEVHICCENDTEALIIQAQVTEHITADIPDALLRTGENLKAYVYIATATEGKTIRTITMIVNRRQRPEDYTVLPEKNLLREILERLDLKADDIKLTENELQLLSGGKGIGSKIRLPGGSGGREIELRNNGTAIQWRYTDSNDWIDLIQTEELRGKDGVTPSFIIRDGHLIAIYEEKEK</sequence>
<proteinExistence type="predicted"/>
<dbReference type="EMBL" id="CACRSY010000014">
    <property type="protein sequence ID" value="VYT20846.1"/>
    <property type="molecule type" value="Genomic_DNA"/>
</dbReference>
<organism evidence="1">
    <name type="scientific">Blautia hansenii</name>
    <name type="common">Ruminococcus hansenii</name>
    <dbReference type="NCBI Taxonomy" id="1322"/>
    <lineage>
        <taxon>Bacteria</taxon>
        <taxon>Bacillati</taxon>
        <taxon>Bacillota</taxon>
        <taxon>Clostridia</taxon>
        <taxon>Lachnospirales</taxon>
        <taxon>Lachnospiraceae</taxon>
        <taxon>Blautia</taxon>
    </lineage>
</organism>
<accession>A0A6N2V1A9</accession>
<evidence type="ECO:0000313" key="1">
    <source>
        <dbReference type="EMBL" id="VYT20846.1"/>
    </source>
</evidence>
<dbReference type="AlphaFoldDB" id="A0A6N2V1A9"/>
<gene>
    <name evidence="1" type="ORF">BHLFYP23_00625</name>
</gene>
<name>A0A6N2V1A9_BLAHA</name>